<feature type="transmembrane region" description="Helical" evidence="5">
    <location>
        <begin position="73"/>
        <end position="90"/>
    </location>
</feature>
<keyword evidence="2 5" id="KW-0812">Transmembrane</keyword>
<dbReference type="GO" id="GO:0016020">
    <property type="term" value="C:membrane"/>
    <property type="evidence" value="ECO:0007669"/>
    <property type="project" value="UniProtKB-SubCell"/>
</dbReference>
<keyword evidence="3 5" id="KW-1133">Transmembrane helix</keyword>
<proteinExistence type="predicted"/>
<comment type="subcellular location">
    <subcellularLocation>
        <location evidence="1">Membrane</location>
        <topology evidence="1">Multi-pass membrane protein</topology>
    </subcellularLocation>
</comment>
<evidence type="ECO:0000313" key="7">
    <source>
        <dbReference type="Proteomes" id="UP000593892"/>
    </source>
</evidence>
<protein>
    <submittedName>
        <fullName evidence="6">Isoprenylcysteine carboxylmethyltransferase family protein</fullName>
    </submittedName>
</protein>
<gene>
    <name evidence="6" type="ORF">IRI77_15395</name>
</gene>
<dbReference type="Gene3D" id="1.20.120.1630">
    <property type="match status" value="1"/>
</dbReference>
<dbReference type="GO" id="GO:0032259">
    <property type="term" value="P:methylation"/>
    <property type="evidence" value="ECO:0007669"/>
    <property type="project" value="UniProtKB-KW"/>
</dbReference>
<evidence type="ECO:0000313" key="6">
    <source>
        <dbReference type="EMBL" id="QOY91274.1"/>
    </source>
</evidence>
<feature type="transmembrane region" description="Helical" evidence="5">
    <location>
        <begin position="35"/>
        <end position="52"/>
    </location>
</feature>
<dbReference type="EMBL" id="CP063849">
    <property type="protein sequence ID" value="QOY91274.1"/>
    <property type="molecule type" value="Genomic_DNA"/>
</dbReference>
<dbReference type="AlphaFoldDB" id="A0A7S7NY10"/>
<dbReference type="GO" id="GO:0004671">
    <property type="term" value="F:protein C-terminal S-isoprenylcysteine carboxyl O-methyltransferase activity"/>
    <property type="evidence" value="ECO:0007669"/>
    <property type="project" value="InterPro"/>
</dbReference>
<dbReference type="InterPro" id="IPR052527">
    <property type="entry name" value="Metal_cation-efflux_comp"/>
</dbReference>
<keyword evidence="6" id="KW-0489">Methyltransferase</keyword>
<dbReference type="PANTHER" id="PTHR43847">
    <property type="entry name" value="BLL3993 PROTEIN"/>
    <property type="match status" value="1"/>
</dbReference>
<dbReference type="KEGG" id="pfer:IRI77_15395"/>
<feature type="transmembrane region" description="Helical" evidence="5">
    <location>
        <begin position="164"/>
        <end position="191"/>
    </location>
</feature>
<evidence type="ECO:0000256" key="3">
    <source>
        <dbReference type="ARBA" id="ARBA00022989"/>
    </source>
</evidence>
<feature type="transmembrane region" description="Helical" evidence="5">
    <location>
        <begin position="102"/>
        <end position="123"/>
    </location>
</feature>
<dbReference type="PANTHER" id="PTHR43847:SF1">
    <property type="entry name" value="BLL3993 PROTEIN"/>
    <property type="match status" value="1"/>
</dbReference>
<keyword evidence="7" id="KW-1185">Reference proteome</keyword>
<reference evidence="6 7" key="1">
    <citation type="submission" date="2020-10" db="EMBL/GenBank/DDBJ databases">
        <title>Complete genome sequence of Paludibaculum fermentans P105T, a facultatively anaerobic acidobacterium capable of dissimilatory Fe(III) reduction.</title>
        <authorList>
            <person name="Dedysh S.N."/>
            <person name="Beletsky A.V."/>
            <person name="Kulichevskaya I.S."/>
            <person name="Mardanov A.V."/>
            <person name="Ravin N.V."/>
        </authorList>
    </citation>
    <scope>NUCLEOTIDE SEQUENCE [LARGE SCALE GENOMIC DNA]</scope>
    <source>
        <strain evidence="6 7">P105</strain>
    </source>
</reference>
<keyword evidence="4 5" id="KW-0472">Membrane</keyword>
<dbReference type="InterPro" id="IPR007269">
    <property type="entry name" value="ICMT_MeTrfase"/>
</dbReference>
<keyword evidence="6" id="KW-0808">Transferase</keyword>
<accession>A0A7S7NY10</accession>
<dbReference type="RefSeq" id="WP_194452928.1">
    <property type="nucleotide sequence ID" value="NZ_CP063849.1"/>
</dbReference>
<evidence type="ECO:0000256" key="5">
    <source>
        <dbReference type="SAM" id="Phobius"/>
    </source>
</evidence>
<dbReference type="Pfam" id="PF04140">
    <property type="entry name" value="ICMT"/>
    <property type="match status" value="1"/>
</dbReference>
<name>A0A7S7NY10_PALFE</name>
<evidence type="ECO:0000256" key="1">
    <source>
        <dbReference type="ARBA" id="ARBA00004141"/>
    </source>
</evidence>
<dbReference type="PROSITE" id="PS51257">
    <property type="entry name" value="PROKAR_LIPOPROTEIN"/>
    <property type="match status" value="1"/>
</dbReference>
<evidence type="ECO:0000256" key="4">
    <source>
        <dbReference type="ARBA" id="ARBA00023136"/>
    </source>
</evidence>
<dbReference type="Proteomes" id="UP000593892">
    <property type="component" value="Chromosome"/>
</dbReference>
<sequence>MRLPDIKQLASIVFSLAITAACLFGAAGRLAWQNAWVLLGLSLLTGLAFTLGRDPELAAERRNVKEGKSWDKLLVGITVLLGPMAVWITAGLDIRFHWSKAVSTVAVSLGIAAAVLSAALIAWAMRTNRFFSSVVRIQKDRGHTVIDGGPYRFIRHPGYAGSAVYLLATPLILGSTWALLPAAATALVMMLRTSLEDATLHNELDGYADYARRVRYRLCPAIW</sequence>
<evidence type="ECO:0000256" key="2">
    <source>
        <dbReference type="ARBA" id="ARBA00022692"/>
    </source>
</evidence>
<organism evidence="6 7">
    <name type="scientific">Paludibaculum fermentans</name>
    <dbReference type="NCBI Taxonomy" id="1473598"/>
    <lineage>
        <taxon>Bacteria</taxon>
        <taxon>Pseudomonadati</taxon>
        <taxon>Acidobacteriota</taxon>
        <taxon>Terriglobia</taxon>
        <taxon>Bryobacterales</taxon>
        <taxon>Bryobacteraceae</taxon>
        <taxon>Paludibaculum</taxon>
    </lineage>
</organism>